<evidence type="ECO:0000313" key="4">
    <source>
        <dbReference type="Proteomes" id="UP000663792"/>
    </source>
</evidence>
<feature type="transmembrane region" description="Helical" evidence="2">
    <location>
        <begin position="410"/>
        <end position="438"/>
    </location>
</feature>
<dbReference type="EMBL" id="JAERWK010000012">
    <property type="protein sequence ID" value="MBM9467628.1"/>
    <property type="molecule type" value="Genomic_DNA"/>
</dbReference>
<name>A0A938YGX8_9ACTN</name>
<accession>A0A938YGX8</accession>
<organism evidence="3 4">
    <name type="scientific">Nakamurella leprariae</name>
    <dbReference type="NCBI Taxonomy" id="2803911"/>
    <lineage>
        <taxon>Bacteria</taxon>
        <taxon>Bacillati</taxon>
        <taxon>Actinomycetota</taxon>
        <taxon>Actinomycetes</taxon>
        <taxon>Nakamurellales</taxon>
        <taxon>Nakamurellaceae</taxon>
        <taxon>Nakamurella</taxon>
    </lineage>
</organism>
<evidence type="ECO:0000256" key="1">
    <source>
        <dbReference type="SAM" id="MobiDB-lite"/>
    </source>
</evidence>
<feature type="region of interest" description="Disordered" evidence="1">
    <location>
        <begin position="334"/>
        <end position="356"/>
    </location>
</feature>
<feature type="transmembrane region" description="Helical" evidence="2">
    <location>
        <begin position="651"/>
        <end position="674"/>
    </location>
</feature>
<feature type="transmembrane region" description="Helical" evidence="2">
    <location>
        <begin position="450"/>
        <end position="481"/>
    </location>
</feature>
<feature type="transmembrane region" description="Helical" evidence="2">
    <location>
        <begin position="131"/>
        <end position="151"/>
    </location>
</feature>
<evidence type="ECO:0000256" key="2">
    <source>
        <dbReference type="SAM" id="Phobius"/>
    </source>
</evidence>
<keyword evidence="2" id="KW-1133">Transmembrane helix</keyword>
<dbReference type="Proteomes" id="UP000663792">
    <property type="component" value="Unassembled WGS sequence"/>
</dbReference>
<dbReference type="AlphaFoldDB" id="A0A938YGX8"/>
<feature type="transmembrane region" description="Helical" evidence="2">
    <location>
        <begin position="513"/>
        <end position="537"/>
    </location>
</feature>
<keyword evidence="4" id="KW-1185">Reference proteome</keyword>
<feature type="transmembrane region" description="Helical" evidence="2">
    <location>
        <begin position="618"/>
        <end position="639"/>
    </location>
</feature>
<keyword evidence="2" id="KW-0812">Transmembrane</keyword>
<keyword evidence="2" id="KW-0472">Membrane</keyword>
<feature type="transmembrane region" description="Helical" evidence="2">
    <location>
        <begin position="311"/>
        <end position="328"/>
    </location>
</feature>
<feature type="transmembrane region" description="Helical" evidence="2">
    <location>
        <begin position="592"/>
        <end position="611"/>
    </location>
</feature>
<evidence type="ECO:0000313" key="3">
    <source>
        <dbReference type="EMBL" id="MBM9467628.1"/>
    </source>
</evidence>
<comment type="caution">
    <text evidence="3">The sequence shown here is derived from an EMBL/GenBank/DDBJ whole genome shotgun (WGS) entry which is preliminary data.</text>
</comment>
<proteinExistence type="predicted"/>
<feature type="transmembrane region" description="Helical" evidence="2">
    <location>
        <begin position="21"/>
        <end position="43"/>
    </location>
</feature>
<reference evidence="3" key="1">
    <citation type="submission" date="2021-01" db="EMBL/GenBank/DDBJ databases">
        <title>YIM 132084 draft genome.</title>
        <authorList>
            <person name="An D."/>
        </authorList>
    </citation>
    <scope>NUCLEOTIDE SEQUENCE</scope>
    <source>
        <strain evidence="3">YIM 132084</strain>
    </source>
</reference>
<feature type="transmembrane region" description="Helical" evidence="2">
    <location>
        <begin position="248"/>
        <end position="270"/>
    </location>
</feature>
<gene>
    <name evidence="3" type="ORF">JL106_10090</name>
</gene>
<sequence>MLGSASPSSPPSVQGQDPVPGLLIALPLLVLGAGVLVGVAPLLDPVSTGDGSPLAPAGGAAWAALLPAVLVLVLTAARRPVGVLAAAAGAGLAGVSRLVSDLPLLTAPDLVVRPELIIETTDRARPLTPGAGAWLVVLADVLLLVAGGLAARWWTRRGAVLLAETSPSGPAGPDFAVSDPAPGAAAETAAPAPGGLGTFADAGPGLRIGQNGPTVLVGFLAAVAVMVGALLVPVTGEFLALRLLPPAAGLWDVLAALAAVLVVAVAVLMAAAVPRPVALAGLAGVACVLAVPGLTALLAGLTRGVDPASGAWWTLTGAVLLVLAAALSRRPGTAAAPSAGEARTATGPDGRADGTADLTVDLTDDLLADRPDDRTGRSLTAGGLALLAAVLGVLAWAVPVLQFDGAAPTGAAAAIVAPVRAPFLVAAVAVGIAAALVLPTTLGSRTGRAIVAALGAAGRVATAVLWAGPALALAGALALYAQVRAGQANTEDTADPLLAAVPSSFLHTWSAGWGLWAGVLSLVVALAAGIVAIAATAGGDRDRRDRMGGEPADPLRRVLAGVVGAGVVVAGCLPTHRTAAGGGPTLLTGYDLAAWGVWAVVLAGVGALVAAAVTTRPAVAAGALVAAAVVLAQRTWIPAAVRDDPGSATAAGWWIGWLAVAALLVAAVLLPLLVRRAVTPAAGDRA</sequence>
<feature type="transmembrane region" description="Helical" evidence="2">
    <location>
        <begin position="558"/>
        <end position="580"/>
    </location>
</feature>
<feature type="transmembrane region" description="Helical" evidence="2">
    <location>
        <begin position="379"/>
        <end position="398"/>
    </location>
</feature>
<feature type="transmembrane region" description="Helical" evidence="2">
    <location>
        <begin position="277"/>
        <end position="299"/>
    </location>
</feature>
<feature type="transmembrane region" description="Helical" evidence="2">
    <location>
        <begin position="215"/>
        <end position="236"/>
    </location>
</feature>
<protein>
    <submittedName>
        <fullName evidence="3">Uncharacterized protein</fullName>
    </submittedName>
</protein>
<feature type="transmembrane region" description="Helical" evidence="2">
    <location>
        <begin position="55"/>
        <end position="74"/>
    </location>
</feature>
<feature type="transmembrane region" description="Helical" evidence="2">
    <location>
        <begin position="81"/>
        <end position="99"/>
    </location>
</feature>